<name>A0A1G6Z4P0_9NOCA</name>
<reference evidence="1 2" key="1">
    <citation type="submission" date="2016-10" db="EMBL/GenBank/DDBJ databases">
        <authorList>
            <person name="de Groot N.N."/>
        </authorList>
    </citation>
    <scope>NUCLEOTIDE SEQUENCE [LARGE SCALE GENOMIC DNA]</scope>
    <source>
        <strain evidence="1 2">JCM 11308</strain>
    </source>
</reference>
<evidence type="ECO:0000313" key="2">
    <source>
        <dbReference type="Proteomes" id="UP000199417"/>
    </source>
</evidence>
<accession>A0A1G6Z4P0</accession>
<dbReference type="EMBL" id="FNAB01000008">
    <property type="protein sequence ID" value="SDD97253.1"/>
    <property type="molecule type" value="Genomic_DNA"/>
</dbReference>
<protein>
    <submittedName>
        <fullName evidence="1">Uncharacterized protein</fullName>
    </submittedName>
</protein>
<proteinExistence type="predicted"/>
<gene>
    <name evidence="1" type="ORF">SAMN05444580_10897</name>
</gene>
<evidence type="ECO:0000313" key="1">
    <source>
        <dbReference type="EMBL" id="SDD97253.1"/>
    </source>
</evidence>
<organism evidence="1 2">
    <name type="scientific">Rhodococcus tukisamuensis</name>
    <dbReference type="NCBI Taxonomy" id="168276"/>
    <lineage>
        <taxon>Bacteria</taxon>
        <taxon>Bacillati</taxon>
        <taxon>Actinomycetota</taxon>
        <taxon>Actinomycetes</taxon>
        <taxon>Mycobacteriales</taxon>
        <taxon>Nocardiaceae</taxon>
        <taxon>Rhodococcus</taxon>
    </lineage>
</organism>
<keyword evidence="2" id="KW-1185">Reference proteome</keyword>
<dbReference type="Proteomes" id="UP000199417">
    <property type="component" value="Unassembled WGS sequence"/>
</dbReference>
<dbReference type="AlphaFoldDB" id="A0A1G6Z4P0"/>
<sequence length="130" mass="14628">MAEEWGLGTYGTRDLLRAYECHATREVRPVSGELLIMIPLSDESTLEITVVDPSADWIESRLRGLFASLGEIDRRAQRILRGEFSIGWIELDSARHGVIDYWATGVNSEYAIDISWTGDAWVESPAEQLT</sequence>